<gene>
    <name evidence="3" type="ORF">BCV19_15150</name>
</gene>
<dbReference type="SUPFAM" id="SSF56349">
    <property type="entry name" value="DNA breaking-rejoining enzymes"/>
    <property type="match status" value="1"/>
</dbReference>
<evidence type="ECO:0000256" key="1">
    <source>
        <dbReference type="ARBA" id="ARBA00022908"/>
    </source>
</evidence>
<dbReference type="AlphaFoldDB" id="A0A2N7CAS1"/>
<dbReference type="RefSeq" id="WP_102483012.1">
    <property type="nucleotide sequence ID" value="NZ_MCSW01000203.1"/>
</dbReference>
<keyword evidence="1" id="KW-0229">DNA integration</keyword>
<dbReference type="InterPro" id="IPR013762">
    <property type="entry name" value="Integrase-like_cat_sf"/>
</dbReference>
<evidence type="ECO:0000256" key="2">
    <source>
        <dbReference type="ARBA" id="ARBA00023172"/>
    </source>
</evidence>
<keyword evidence="2" id="KW-0233">DNA recombination</keyword>
<protein>
    <submittedName>
        <fullName evidence="3">Integrase</fullName>
    </submittedName>
</protein>
<dbReference type="InterPro" id="IPR050090">
    <property type="entry name" value="Tyrosine_recombinase_XerCD"/>
</dbReference>
<accession>A0A2N7CAS1</accession>
<name>A0A2N7CAS1_VIBSP</name>
<dbReference type="PANTHER" id="PTHR30349:SF64">
    <property type="entry name" value="PROPHAGE INTEGRASE INTD-RELATED"/>
    <property type="match status" value="1"/>
</dbReference>
<reference evidence="4" key="1">
    <citation type="submission" date="2016-07" db="EMBL/GenBank/DDBJ databases">
        <title>Nontailed viruses are major unrecognized killers of bacteria in the ocean.</title>
        <authorList>
            <person name="Kauffman K."/>
            <person name="Hussain F."/>
            <person name="Yang J."/>
            <person name="Arevalo P."/>
            <person name="Brown J."/>
            <person name="Cutler M."/>
            <person name="Kelly L."/>
            <person name="Polz M.F."/>
        </authorList>
    </citation>
    <scope>NUCLEOTIDE SEQUENCE [LARGE SCALE GENOMIC DNA]</scope>
    <source>
        <strain evidence="4">10N.286.54.F3</strain>
    </source>
</reference>
<dbReference type="Gene3D" id="1.10.443.10">
    <property type="entry name" value="Intergrase catalytic core"/>
    <property type="match status" value="1"/>
</dbReference>
<dbReference type="CDD" id="cd00397">
    <property type="entry name" value="DNA_BRE_C"/>
    <property type="match status" value="1"/>
</dbReference>
<sequence>MGNFYQIEISTVTNYIYRKPLLFADDNGEIVSEYRKNNSGILIKKMPLLNVVEYDESERLVSFEPLEVVNEFLMAKAIDDGVLELGTTAQGLAHYFTFILHKQAQWDSVYDEDDFNELYDEPRPAWNYLTRNKKKRITYQYRDGLQLLAVNGDLAKTTVKQYISSVVNFYKHWLRRGYSFNNPPFQHEVVTIHYEASASSMKPYQRKDIHTTDLRLKFSKSSRSGGTALENLRRDLKPFTDSEWKVIQDILMKSRRVIRHGDDSKLHSLPVEFCLHFMICRYSGMRREEAASLHCGQTLNPEVIIKDGKEVFEQPVLNIGIGDEYESLTKTPDASNKSRVTIMPASLMKTLYDYTQSERYSKRLKKFNAWCKSEIEAGNTAYFEGDDAINPSLDYLFITQTGKPMFARLNDFTLRWGEVRHTANLSQSIERHIIGSIHNLRATFAVNLFRFLLRKVDEHGNPAITPDDALDRVSALLGHEDRATTMLYLKIAQDMPSADEIYEDVLDYIGAFDDIEVT</sequence>
<proteinExistence type="predicted"/>
<dbReference type="GO" id="GO:0003677">
    <property type="term" value="F:DNA binding"/>
    <property type="evidence" value="ECO:0007669"/>
    <property type="project" value="InterPro"/>
</dbReference>
<comment type="caution">
    <text evidence="3">The sequence shown here is derived from an EMBL/GenBank/DDBJ whole genome shotgun (WGS) entry which is preliminary data.</text>
</comment>
<dbReference type="InterPro" id="IPR011010">
    <property type="entry name" value="DNA_brk_join_enz"/>
</dbReference>
<dbReference type="GO" id="GO:0015074">
    <property type="term" value="P:DNA integration"/>
    <property type="evidence" value="ECO:0007669"/>
    <property type="project" value="UniProtKB-KW"/>
</dbReference>
<evidence type="ECO:0000313" key="4">
    <source>
        <dbReference type="Proteomes" id="UP000235405"/>
    </source>
</evidence>
<organism evidence="3 4">
    <name type="scientific">Vibrio splendidus</name>
    <dbReference type="NCBI Taxonomy" id="29497"/>
    <lineage>
        <taxon>Bacteria</taxon>
        <taxon>Pseudomonadati</taxon>
        <taxon>Pseudomonadota</taxon>
        <taxon>Gammaproteobacteria</taxon>
        <taxon>Vibrionales</taxon>
        <taxon>Vibrionaceae</taxon>
        <taxon>Vibrio</taxon>
    </lineage>
</organism>
<dbReference type="EMBL" id="MCSW01000203">
    <property type="protein sequence ID" value="PMF18738.1"/>
    <property type="molecule type" value="Genomic_DNA"/>
</dbReference>
<dbReference type="PANTHER" id="PTHR30349">
    <property type="entry name" value="PHAGE INTEGRASE-RELATED"/>
    <property type="match status" value="1"/>
</dbReference>
<dbReference type="Proteomes" id="UP000235405">
    <property type="component" value="Unassembled WGS sequence"/>
</dbReference>
<dbReference type="GO" id="GO:0006310">
    <property type="term" value="P:DNA recombination"/>
    <property type="evidence" value="ECO:0007669"/>
    <property type="project" value="UniProtKB-KW"/>
</dbReference>
<evidence type="ECO:0000313" key="3">
    <source>
        <dbReference type="EMBL" id="PMF18738.1"/>
    </source>
</evidence>